<proteinExistence type="predicted"/>
<keyword evidence="3" id="KW-1185">Reference proteome</keyword>
<name>A0AAV9SY14_9PEZI</name>
<dbReference type="Proteomes" id="UP001327957">
    <property type="component" value="Unassembled WGS sequence"/>
</dbReference>
<accession>A0AAV9SY14</accession>
<feature type="region of interest" description="Disordered" evidence="1">
    <location>
        <begin position="206"/>
        <end position="279"/>
    </location>
</feature>
<reference evidence="2 3" key="1">
    <citation type="submission" date="2023-04" db="EMBL/GenBank/DDBJ databases">
        <title>Colletotrichum tabacum stain YC1 causing leaf anthracnose on Nicotiana tabacum(L.) cv.</title>
        <authorList>
            <person name="Ji Z."/>
            <person name="Wang M."/>
            <person name="Zhang J."/>
            <person name="Wang N."/>
            <person name="Zhou Z."/>
        </authorList>
    </citation>
    <scope>NUCLEOTIDE SEQUENCE [LARGE SCALE GENOMIC DNA]</scope>
    <source>
        <strain evidence="2 3">YC1</strain>
    </source>
</reference>
<dbReference type="AlphaFoldDB" id="A0AAV9SY14"/>
<feature type="region of interest" description="Disordered" evidence="1">
    <location>
        <begin position="1"/>
        <end position="25"/>
    </location>
</feature>
<sequence length="297" mass="32778">MKVVTAASPVVPDAAPRQNAPPQYDSVSHAHRVQHYDSFQWKETEHTVCFAFTPTLPGGAEADPASEWAARLRVKARDLPRLMQEGFHWNEANFDFGATFIGKDLSHEKEEIISSGWTHSRNFFLSDLSDEPQWTAALVVFARNTRVLSRFKIANVTPDTMEWAAAWRHDDWGNVQWIYEWDRDSPEENYNAFLIFRVTARGVPLPSPSRAVSPGQPSSTPPGPSGQQAPPVPAKKSSPGSAVRAQEAAPSGGGKPGERGIRVARGGLDIDIGEGPGAQTEFETYFITPLRDFGLRE</sequence>
<dbReference type="EMBL" id="JASAOK010000047">
    <property type="protein sequence ID" value="KAK6209898.1"/>
    <property type="molecule type" value="Genomic_DNA"/>
</dbReference>
<gene>
    <name evidence="2" type="ORF">QIS74_11482</name>
</gene>
<evidence type="ECO:0000256" key="1">
    <source>
        <dbReference type="SAM" id="MobiDB-lite"/>
    </source>
</evidence>
<evidence type="ECO:0000313" key="3">
    <source>
        <dbReference type="Proteomes" id="UP001327957"/>
    </source>
</evidence>
<evidence type="ECO:0000313" key="2">
    <source>
        <dbReference type="EMBL" id="KAK6209898.1"/>
    </source>
</evidence>
<comment type="caution">
    <text evidence="2">The sequence shown here is derived from an EMBL/GenBank/DDBJ whole genome shotgun (WGS) entry which is preliminary data.</text>
</comment>
<organism evidence="2 3">
    <name type="scientific">Colletotrichum tabaci</name>
    <dbReference type="NCBI Taxonomy" id="1209068"/>
    <lineage>
        <taxon>Eukaryota</taxon>
        <taxon>Fungi</taxon>
        <taxon>Dikarya</taxon>
        <taxon>Ascomycota</taxon>
        <taxon>Pezizomycotina</taxon>
        <taxon>Sordariomycetes</taxon>
        <taxon>Hypocreomycetidae</taxon>
        <taxon>Glomerellales</taxon>
        <taxon>Glomerellaceae</taxon>
        <taxon>Colletotrichum</taxon>
        <taxon>Colletotrichum destructivum species complex</taxon>
    </lineage>
</organism>
<protein>
    <submittedName>
        <fullName evidence="2">Uncharacterized protein</fullName>
    </submittedName>
</protein>